<feature type="compositionally biased region" description="Polar residues" evidence="1">
    <location>
        <begin position="21"/>
        <end position="41"/>
    </location>
</feature>
<accession>A0ABR4ZTS8</accession>
<protein>
    <recommendedName>
        <fullName evidence="4">DUF4352 domain-containing protein</fullName>
    </recommendedName>
</protein>
<name>A0ABR4ZTS8_9FLAO</name>
<evidence type="ECO:0000313" key="3">
    <source>
        <dbReference type="Proteomes" id="UP000031275"/>
    </source>
</evidence>
<gene>
    <name evidence="2" type="ORF">OA84_00050</name>
</gene>
<dbReference type="PROSITE" id="PS51257">
    <property type="entry name" value="PROKAR_LIPOPROTEIN"/>
    <property type="match status" value="1"/>
</dbReference>
<proteinExistence type="predicted"/>
<dbReference type="RefSeq" id="WP_039340571.1">
    <property type="nucleotide sequence ID" value="NZ_JSYK01000001.1"/>
</dbReference>
<dbReference type="EMBL" id="JSYK01000001">
    <property type="protein sequence ID" value="KIA84903.1"/>
    <property type="molecule type" value="Genomic_DNA"/>
</dbReference>
<evidence type="ECO:0000256" key="1">
    <source>
        <dbReference type="SAM" id="MobiDB-lite"/>
    </source>
</evidence>
<reference evidence="2 3" key="1">
    <citation type="submission" date="2014-10" db="EMBL/GenBank/DDBJ databases">
        <title>Kaistella solincola genome.</title>
        <authorList>
            <person name="Newman J.D."/>
        </authorList>
    </citation>
    <scope>NUCLEOTIDE SEQUENCE [LARGE SCALE GENOMIC DNA]</scope>
    <source>
        <strain evidence="2 3">DSM 22468</strain>
    </source>
</reference>
<feature type="region of interest" description="Disordered" evidence="1">
    <location>
        <begin position="21"/>
        <end position="44"/>
    </location>
</feature>
<comment type="caution">
    <text evidence="2">The sequence shown here is derived from an EMBL/GenBank/DDBJ whole genome shotgun (WGS) entry which is preliminary data.</text>
</comment>
<evidence type="ECO:0000313" key="2">
    <source>
        <dbReference type="EMBL" id="KIA84903.1"/>
    </source>
</evidence>
<keyword evidence="3" id="KW-1185">Reference proteome</keyword>
<organism evidence="2 3">
    <name type="scientific">Kaistella solincola</name>
    <dbReference type="NCBI Taxonomy" id="510955"/>
    <lineage>
        <taxon>Bacteria</taxon>
        <taxon>Pseudomonadati</taxon>
        <taxon>Bacteroidota</taxon>
        <taxon>Flavobacteriia</taxon>
        <taxon>Flavobacteriales</taxon>
        <taxon>Weeksellaceae</taxon>
        <taxon>Chryseobacterium group</taxon>
        <taxon>Kaistella</taxon>
    </lineage>
</organism>
<dbReference type="Proteomes" id="UP000031275">
    <property type="component" value="Unassembled WGS sequence"/>
</dbReference>
<evidence type="ECO:0008006" key="4">
    <source>
        <dbReference type="Google" id="ProtNLM"/>
    </source>
</evidence>
<sequence length="173" mass="19049">MKNAILISTLLLMSCNQKETVSETSTTGDSTTIPATLDTQPTPAPDSGIVVIPEKAPKVSPTFRTVENGKITKTISADMLPLTLNDEFTTENQEYIIKIKNFNRPEIFGAISPENPKMNIRFNQIRLPDGSLDGPFGREITYEIPQKGEIWLLIGKSNMASGEITGEFSVFLK</sequence>